<sequence>MAEAQTSTLAPTKGLTERDALDLKSIRSRIEEISKEIKDGFEPIDSSVVDREKLLQDCESEYRDILKGLDTQDSDTIVPPEDLGSYFDSLTKEIRSVEEEKTKIDQEIDCLMDSFHIDSRTIDSYLEEFDYLLKYFDSDGGQSSELNASPASSFQHSEFEMLELDQQIEESQQRLKIMQELDNALKSVDLLAEASSMLSHIKVLEVKDNCLRLFLIGPVLTSDAILLGHKLDFGIEKPVNSDHELLLEFSEETMELKKMEIFPDDVPLNEIFEMIKSSCWDFHLADTSYFEYIVRLVQNQILLSTTRRLVLKDANKSRHSFEYSERDKMVTVHLVGGVDAFIEVPLSWPLSSTRLVLLSIRDSSSQSQNLTLPLVGRVKVFSVFPICFVSVKSCTDCPVCVCLFNVPILLLQG</sequence>
<reference evidence="2 3" key="1">
    <citation type="journal article" date="2022" name="Cell">
        <title>Repeat-based holocentromeres influence genome architecture and karyotype evolution.</title>
        <authorList>
            <person name="Hofstatter P.G."/>
            <person name="Thangavel G."/>
            <person name="Lux T."/>
            <person name="Neumann P."/>
            <person name="Vondrak T."/>
            <person name="Novak P."/>
            <person name="Zhang M."/>
            <person name="Costa L."/>
            <person name="Castellani M."/>
            <person name="Scott A."/>
            <person name="Toegelov H."/>
            <person name="Fuchs J."/>
            <person name="Mata-Sucre Y."/>
            <person name="Dias Y."/>
            <person name="Vanzela A.L.L."/>
            <person name="Huettel B."/>
            <person name="Almeida C.C.S."/>
            <person name="Simkova H."/>
            <person name="Souza G."/>
            <person name="Pedrosa-Harand A."/>
            <person name="Macas J."/>
            <person name="Mayer K.F.X."/>
            <person name="Houben A."/>
            <person name="Marques A."/>
        </authorList>
    </citation>
    <scope>NUCLEOTIDE SEQUENCE [LARGE SCALE GENOMIC DNA]</scope>
    <source>
        <strain evidence="2">RhyTen1mFocal</strain>
    </source>
</reference>
<dbReference type="EMBL" id="JAMRDG010000001">
    <property type="protein sequence ID" value="KAJ3697305.1"/>
    <property type="molecule type" value="Genomic_DNA"/>
</dbReference>
<dbReference type="AlphaFoldDB" id="A0AAD5ZGA5"/>
<dbReference type="Proteomes" id="UP001210211">
    <property type="component" value="Unassembled WGS sequence"/>
</dbReference>
<evidence type="ECO:0000313" key="3">
    <source>
        <dbReference type="Proteomes" id="UP001210211"/>
    </source>
</evidence>
<evidence type="ECO:0000256" key="1">
    <source>
        <dbReference type="SAM" id="Coils"/>
    </source>
</evidence>
<accession>A0AAD5ZGA5</accession>
<comment type="caution">
    <text evidence="2">The sequence shown here is derived from an EMBL/GenBank/DDBJ whole genome shotgun (WGS) entry which is preliminary data.</text>
</comment>
<evidence type="ECO:0000313" key="2">
    <source>
        <dbReference type="EMBL" id="KAJ3697305.1"/>
    </source>
</evidence>
<keyword evidence="1" id="KW-0175">Coiled coil</keyword>
<organism evidence="2 3">
    <name type="scientific">Rhynchospora tenuis</name>
    <dbReference type="NCBI Taxonomy" id="198213"/>
    <lineage>
        <taxon>Eukaryota</taxon>
        <taxon>Viridiplantae</taxon>
        <taxon>Streptophyta</taxon>
        <taxon>Embryophyta</taxon>
        <taxon>Tracheophyta</taxon>
        <taxon>Spermatophyta</taxon>
        <taxon>Magnoliopsida</taxon>
        <taxon>Liliopsida</taxon>
        <taxon>Poales</taxon>
        <taxon>Cyperaceae</taxon>
        <taxon>Cyperoideae</taxon>
        <taxon>Rhynchosporeae</taxon>
        <taxon>Rhynchospora</taxon>
    </lineage>
</organism>
<dbReference type="PANTHER" id="PTHR36037">
    <property type="entry name" value="RNA-DIRECTED DNA POLYMERASE (REVERSE TRANSCRIPTASE)-RELATED FAMILY PROTEIN"/>
    <property type="match status" value="1"/>
</dbReference>
<keyword evidence="3" id="KW-1185">Reference proteome</keyword>
<gene>
    <name evidence="2" type="ORF">LUZ61_001010</name>
</gene>
<name>A0AAD5ZGA5_9POAL</name>
<feature type="coiled-coil region" evidence="1">
    <location>
        <begin position="87"/>
        <end position="114"/>
    </location>
</feature>
<protein>
    <submittedName>
        <fullName evidence="2">Uncharacterized protein</fullName>
    </submittedName>
</protein>
<proteinExistence type="predicted"/>
<dbReference type="PANTHER" id="PTHR36037:SF1">
    <property type="entry name" value="RNA-DIRECTED DNA POLYMERASE (REVERSE TRANSCRIPTASE)-RELATED FAMILY PROTEIN"/>
    <property type="match status" value="1"/>
</dbReference>